<keyword evidence="1" id="KW-0472">Membrane</keyword>
<keyword evidence="1" id="KW-0812">Transmembrane</keyword>
<gene>
    <name evidence="2" type="ORF">GD597_21045</name>
</gene>
<feature type="transmembrane region" description="Helical" evidence="1">
    <location>
        <begin position="12"/>
        <end position="31"/>
    </location>
</feature>
<dbReference type="AlphaFoldDB" id="A0A8J8JWQ1"/>
<organism evidence="2 3">
    <name type="scientific">Limnovirga soli</name>
    <dbReference type="NCBI Taxonomy" id="2656915"/>
    <lineage>
        <taxon>Bacteria</taxon>
        <taxon>Pseudomonadati</taxon>
        <taxon>Bacteroidota</taxon>
        <taxon>Chitinophagia</taxon>
        <taxon>Chitinophagales</taxon>
        <taxon>Chitinophagaceae</taxon>
        <taxon>Limnovirga</taxon>
    </lineage>
</organism>
<comment type="caution">
    <text evidence="2">The sequence shown here is derived from an EMBL/GenBank/DDBJ whole genome shotgun (WGS) entry which is preliminary data.</text>
</comment>
<protein>
    <submittedName>
        <fullName evidence="2">Uncharacterized protein</fullName>
    </submittedName>
</protein>
<keyword evidence="1" id="KW-1133">Transmembrane helix</keyword>
<accession>A0A8J8JWQ1</accession>
<reference evidence="2" key="1">
    <citation type="submission" date="2019-10" db="EMBL/GenBank/DDBJ databases">
        <title>Draft genome sequence of Panacibacter sp. KCS-6.</title>
        <authorList>
            <person name="Yim K.J."/>
        </authorList>
    </citation>
    <scope>NUCLEOTIDE SEQUENCE</scope>
    <source>
        <strain evidence="2">KCS-6</strain>
    </source>
</reference>
<name>A0A8J8JWQ1_9BACT</name>
<evidence type="ECO:0000313" key="2">
    <source>
        <dbReference type="EMBL" id="NNV57964.1"/>
    </source>
</evidence>
<dbReference type="EMBL" id="WHPF01000022">
    <property type="protein sequence ID" value="NNV57964.1"/>
    <property type="molecule type" value="Genomic_DNA"/>
</dbReference>
<sequence>MKLSINKKSYWATYGLTIVSVVCFISLPAIFNKPKLDDTYKLLVDEINKSCPKTVDSVTRLENSVVLPANKIQFNYSFINADKVNVDTTLSKDNMKPSLINYVKTSSTCKIYRDNNTTLFFNYQDRNGDYLFRIIVTPELYN</sequence>
<dbReference type="Proteomes" id="UP000598971">
    <property type="component" value="Unassembled WGS sequence"/>
</dbReference>
<proteinExistence type="predicted"/>
<keyword evidence="3" id="KW-1185">Reference proteome</keyword>
<evidence type="ECO:0000313" key="3">
    <source>
        <dbReference type="Proteomes" id="UP000598971"/>
    </source>
</evidence>
<evidence type="ECO:0000256" key="1">
    <source>
        <dbReference type="SAM" id="Phobius"/>
    </source>
</evidence>